<dbReference type="RefSeq" id="WP_246173592.1">
    <property type="nucleotide sequence ID" value="NZ_CP042425.1"/>
</dbReference>
<dbReference type="InterPro" id="IPR009057">
    <property type="entry name" value="Homeodomain-like_sf"/>
</dbReference>
<dbReference type="KEGG" id="lrs:PX52LOC_07841"/>
<keyword evidence="3" id="KW-1185">Reference proteome</keyword>
<reference evidence="3" key="1">
    <citation type="submission" date="2019-08" db="EMBL/GenBank/DDBJ databases">
        <title>Limnoglobus roseus gen. nov., sp. nov., a novel freshwater planctomycete with a giant genome from the family Gemmataceae.</title>
        <authorList>
            <person name="Kulichevskaya I.S."/>
            <person name="Naumoff D.G."/>
            <person name="Miroshnikov K."/>
            <person name="Ivanova A."/>
            <person name="Philippov D.A."/>
            <person name="Hakobyan A."/>
            <person name="Rijpstra I.C."/>
            <person name="Sinninghe Damste J.S."/>
            <person name="Liesack W."/>
            <person name="Dedysh S.N."/>
        </authorList>
    </citation>
    <scope>NUCLEOTIDE SEQUENCE [LARGE SCALE GENOMIC DNA]</scope>
    <source>
        <strain evidence="3">PX52</strain>
    </source>
</reference>
<dbReference type="Pfam" id="PF02954">
    <property type="entry name" value="HTH_8"/>
    <property type="match status" value="1"/>
</dbReference>
<dbReference type="PRINTS" id="PR01590">
    <property type="entry name" value="HTHFIS"/>
</dbReference>
<sequence>MDRGEEDIYAKVERAVDRAVLALRRAGGNQVPARQLLGISRTTLRAKLQAIEKQVRQDG</sequence>
<dbReference type="Proteomes" id="UP000324974">
    <property type="component" value="Chromosome"/>
</dbReference>
<gene>
    <name evidence="2" type="ORF">PX52LOC_07841</name>
</gene>
<evidence type="ECO:0000259" key="1">
    <source>
        <dbReference type="Pfam" id="PF02954"/>
    </source>
</evidence>
<organism evidence="2 3">
    <name type="scientific">Limnoglobus roseus</name>
    <dbReference type="NCBI Taxonomy" id="2598579"/>
    <lineage>
        <taxon>Bacteria</taxon>
        <taxon>Pseudomonadati</taxon>
        <taxon>Planctomycetota</taxon>
        <taxon>Planctomycetia</taxon>
        <taxon>Gemmatales</taxon>
        <taxon>Gemmataceae</taxon>
        <taxon>Limnoglobus</taxon>
    </lineage>
</organism>
<evidence type="ECO:0000313" key="2">
    <source>
        <dbReference type="EMBL" id="QEL20731.1"/>
    </source>
</evidence>
<accession>A0A5C1ANB9</accession>
<evidence type="ECO:0000313" key="3">
    <source>
        <dbReference type="Proteomes" id="UP000324974"/>
    </source>
</evidence>
<protein>
    <submittedName>
        <fullName evidence="2">Sigma-54-dependent Fis family transcriptional regulator</fullName>
    </submittedName>
</protein>
<dbReference type="InterPro" id="IPR002197">
    <property type="entry name" value="HTH_Fis"/>
</dbReference>
<dbReference type="GO" id="GO:0043565">
    <property type="term" value="F:sequence-specific DNA binding"/>
    <property type="evidence" value="ECO:0007669"/>
    <property type="project" value="InterPro"/>
</dbReference>
<proteinExistence type="predicted"/>
<feature type="domain" description="DNA binding HTH" evidence="1">
    <location>
        <begin position="22"/>
        <end position="49"/>
    </location>
</feature>
<name>A0A5C1ANB9_9BACT</name>
<dbReference type="SUPFAM" id="SSF46689">
    <property type="entry name" value="Homeodomain-like"/>
    <property type="match status" value="1"/>
</dbReference>
<dbReference type="Gene3D" id="1.10.10.60">
    <property type="entry name" value="Homeodomain-like"/>
    <property type="match status" value="1"/>
</dbReference>
<dbReference type="AlphaFoldDB" id="A0A5C1ANB9"/>
<dbReference type="EMBL" id="CP042425">
    <property type="protein sequence ID" value="QEL20731.1"/>
    <property type="molecule type" value="Genomic_DNA"/>
</dbReference>